<evidence type="ECO:0000256" key="3">
    <source>
        <dbReference type="ARBA" id="ARBA00022553"/>
    </source>
</evidence>
<feature type="domain" description="Histidine kinase" evidence="8">
    <location>
        <begin position="132"/>
        <end position="345"/>
    </location>
</feature>
<protein>
    <recommendedName>
        <fullName evidence="2">histidine kinase</fullName>
        <ecNumber evidence="2">2.7.13.3</ecNumber>
    </recommendedName>
</protein>
<dbReference type="InterPro" id="IPR000700">
    <property type="entry name" value="PAS-assoc_C"/>
</dbReference>
<dbReference type="GO" id="GO:0000155">
    <property type="term" value="F:phosphorelay sensor kinase activity"/>
    <property type="evidence" value="ECO:0007669"/>
    <property type="project" value="InterPro"/>
</dbReference>
<dbReference type="GO" id="GO:0016036">
    <property type="term" value="P:cellular response to phosphate starvation"/>
    <property type="evidence" value="ECO:0007669"/>
    <property type="project" value="TreeGrafter"/>
</dbReference>
<dbReference type="Pfam" id="PF00512">
    <property type="entry name" value="HisKA"/>
    <property type="match status" value="1"/>
</dbReference>
<evidence type="ECO:0000256" key="7">
    <source>
        <dbReference type="ARBA" id="ARBA00023136"/>
    </source>
</evidence>
<dbReference type="GO" id="GO:0005886">
    <property type="term" value="C:plasma membrane"/>
    <property type="evidence" value="ECO:0007669"/>
    <property type="project" value="TreeGrafter"/>
</dbReference>
<accession>A0A1F5Z6Z2</accession>
<dbReference type="PROSITE" id="PS50112">
    <property type="entry name" value="PAS"/>
    <property type="match status" value="1"/>
</dbReference>
<feature type="domain" description="PAS" evidence="9">
    <location>
        <begin position="3"/>
        <end position="49"/>
    </location>
</feature>
<dbReference type="Gene3D" id="3.30.450.20">
    <property type="entry name" value="PAS domain"/>
    <property type="match status" value="1"/>
</dbReference>
<evidence type="ECO:0000313" key="12">
    <source>
        <dbReference type="Proteomes" id="UP000177354"/>
    </source>
</evidence>
<evidence type="ECO:0000313" key="11">
    <source>
        <dbReference type="EMBL" id="OGG07937.1"/>
    </source>
</evidence>
<evidence type="ECO:0000259" key="8">
    <source>
        <dbReference type="PROSITE" id="PS50109"/>
    </source>
</evidence>
<reference evidence="11 12" key="1">
    <citation type="journal article" date="2016" name="Nat. Commun.">
        <title>Thousands of microbial genomes shed light on interconnected biogeochemical processes in an aquifer system.</title>
        <authorList>
            <person name="Anantharaman K."/>
            <person name="Brown C.T."/>
            <person name="Hug L.A."/>
            <person name="Sharon I."/>
            <person name="Castelle C.J."/>
            <person name="Probst A.J."/>
            <person name="Thomas B.C."/>
            <person name="Singh A."/>
            <person name="Wilkins M.J."/>
            <person name="Karaoz U."/>
            <person name="Brodie E.L."/>
            <person name="Williams K.H."/>
            <person name="Hubbard S.S."/>
            <person name="Banfield J.F."/>
        </authorList>
    </citation>
    <scope>NUCLEOTIDE SEQUENCE [LARGE SCALE GENOMIC DNA]</scope>
</reference>
<dbReference type="SUPFAM" id="SSF47384">
    <property type="entry name" value="Homodimeric domain of signal transducing histidine kinase"/>
    <property type="match status" value="1"/>
</dbReference>
<proteinExistence type="predicted"/>
<dbReference type="InterPro" id="IPR013767">
    <property type="entry name" value="PAS_fold"/>
</dbReference>
<dbReference type="CDD" id="cd00075">
    <property type="entry name" value="HATPase"/>
    <property type="match status" value="1"/>
</dbReference>
<dbReference type="SMART" id="SM00086">
    <property type="entry name" value="PAC"/>
    <property type="match status" value="1"/>
</dbReference>
<evidence type="ECO:0000256" key="1">
    <source>
        <dbReference type="ARBA" id="ARBA00000085"/>
    </source>
</evidence>
<keyword evidence="3" id="KW-0597">Phosphoprotein</keyword>
<dbReference type="SMART" id="SM00387">
    <property type="entry name" value="HATPase_c"/>
    <property type="match status" value="1"/>
</dbReference>
<keyword evidence="7" id="KW-0472">Membrane</keyword>
<name>A0A1F5Z6Z2_9BACT</name>
<dbReference type="SUPFAM" id="SSF55874">
    <property type="entry name" value="ATPase domain of HSP90 chaperone/DNA topoisomerase II/histidine kinase"/>
    <property type="match status" value="1"/>
</dbReference>
<dbReference type="InterPro" id="IPR036097">
    <property type="entry name" value="HisK_dim/P_sf"/>
</dbReference>
<evidence type="ECO:0000259" key="10">
    <source>
        <dbReference type="PROSITE" id="PS50113"/>
    </source>
</evidence>
<evidence type="ECO:0000256" key="2">
    <source>
        <dbReference type="ARBA" id="ARBA00012438"/>
    </source>
</evidence>
<dbReference type="PANTHER" id="PTHR45453">
    <property type="entry name" value="PHOSPHATE REGULON SENSOR PROTEIN PHOR"/>
    <property type="match status" value="1"/>
</dbReference>
<dbReference type="InterPro" id="IPR004358">
    <property type="entry name" value="Sig_transdc_His_kin-like_C"/>
</dbReference>
<sequence>MTDKTLFYEAFKQADDGIFITDSDGLIRYANPAFEKITGFSLKEARGKTPRIIKSGYHSLKYYQSMWTKILSGKMHRSRVINRRKNGRIFYADHTVSPIKDKNGRVVYFIGIWKDITKQVKLEKVKDEFISAASHELKTPLTSLKAYSQLLKLQLEKKGDRRTFILSEKINDRLNHLMKLVKALLNTEKLQEGKLQLDKRTFGLLPLLKEVRMELNAVYPKRKINFPKSKISVYADRIRLSEVITNLLSNAVKYSPDNKKIDITAEVVKDEVVISIRDQGPGIPENERAKIFRRFYKIRNAKYDNNSGFGLGLYISAEIVKSHGGRIWVENNKEIGSKFCFTLPG</sequence>
<dbReference type="Gene3D" id="3.30.565.10">
    <property type="entry name" value="Histidine kinase-like ATPase, C-terminal domain"/>
    <property type="match status" value="1"/>
</dbReference>
<comment type="caution">
    <text evidence="11">The sequence shown here is derived from an EMBL/GenBank/DDBJ whole genome shotgun (WGS) entry which is preliminary data.</text>
</comment>
<dbReference type="InterPro" id="IPR003661">
    <property type="entry name" value="HisK_dim/P_dom"/>
</dbReference>
<keyword evidence="5" id="KW-0418">Kinase</keyword>
<dbReference type="SMART" id="SM00388">
    <property type="entry name" value="HisKA"/>
    <property type="match status" value="1"/>
</dbReference>
<dbReference type="InterPro" id="IPR036890">
    <property type="entry name" value="HATPase_C_sf"/>
</dbReference>
<dbReference type="SMART" id="SM00091">
    <property type="entry name" value="PAS"/>
    <property type="match status" value="1"/>
</dbReference>
<dbReference type="PANTHER" id="PTHR45453:SF1">
    <property type="entry name" value="PHOSPHATE REGULON SENSOR PROTEIN PHOR"/>
    <property type="match status" value="1"/>
</dbReference>
<dbReference type="InterPro" id="IPR050351">
    <property type="entry name" value="BphY/WalK/GraS-like"/>
</dbReference>
<keyword evidence="6" id="KW-0902">Two-component regulatory system</keyword>
<dbReference type="Pfam" id="PF00989">
    <property type="entry name" value="PAS"/>
    <property type="match status" value="1"/>
</dbReference>
<evidence type="ECO:0000256" key="5">
    <source>
        <dbReference type="ARBA" id="ARBA00022777"/>
    </source>
</evidence>
<dbReference type="EMBL" id="MFJF01000006">
    <property type="protein sequence ID" value="OGG07937.1"/>
    <property type="molecule type" value="Genomic_DNA"/>
</dbReference>
<dbReference type="SUPFAM" id="SSF55785">
    <property type="entry name" value="PYP-like sensor domain (PAS domain)"/>
    <property type="match status" value="1"/>
</dbReference>
<dbReference type="CDD" id="cd00082">
    <property type="entry name" value="HisKA"/>
    <property type="match status" value="1"/>
</dbReference>
<keyword evidence="4" id="KW-0808">Transferase</keyword>
<dbReference type="PRINTS" id="PR00344">
    <property type="entry name" value="BCTRLSENSOR"/>
</dbReference>
<organism evidence="11 12">
    <name type="scientific">Candidatus Gottesmanbacteria bacterium RIFCSPHIGHO2_01_FULL_40_15</name>
    <dbReference type="NCBI Taxonomy" id="1798376"/>
    <lineage>
        <taxon>Bacteria</taxon>
        <taxon>Candidatus Gottesmaniibacteriota</taxon>
    </lineage>
</organism>
<dbReference type="Pfam" id="PF02518">
    <property type="entry name" value="HATPase_c"/>
    <property type="match status" value="1"/>
</dbReference>
<dbReference type="InterPro" id="IPR035965">
    <property type="entry name" value="PAS-like_dom_sf"/>
</dbReference>
<evidence type="ECO:0000256" key="4">
    <source>
        <dbReference type="ARBA" id="ARBA00022679"/>
    </source>
</evidence>
<dbReference type="PROSITE" id="PS50113">
    <property type="entry name" value="PAC"/>
    <property type="match status" value="1"/>
</dbReference>
<dbReference type="CDD" id="cd00130">
    <property type="entry name" value="PAS"/>
    <property type="match status" value="1"/>
</dbReference>
<gene>
    <name evidence="11" type="ORF">A2777_00090</name>
</gene>
<evidence type="ECO:0000256" key="6">
    <source>
        <dbReference type="ARBA" id="ARBA00023012"/>
    </source>
</evidence>
<dbReference type="Proteomes" id="UP000177354">
    <property type="component" value="Unassembled WGS sequence"/>
</dbReference>
<evidence type="ECO:0000259" key="9">
    <source>
        <dbReference type="PROSITE" id="PS50112"/>
    </source>
</evidence>
<dbReference type="FunFam" id="3.30.565.10:FF:000006">
    <property type="entry name" value="Sensor histidine kinase WalK"/>
    <property type="match status" value="1"/>
</dbReference>
<dbReference type="GO" id="GO:0006355">
    <property type="term" value="P:regulation of DNA-templated transcription"/>
    <property type="evidence" value="ECO:0007669"/>
    <property type="project" value="InterPro"/>
</dbReference>
<comment type="catalytic activity">
    <reaction evidence="1">
        <text>ATP + protein L-histidine = ADP + protein N-phospho-L-histidine.</text>
        <dbReference type="EC" id="2.7.13.3"/>
    </reaction>
</comment>
<dbReference type="InterPro" id="IPR001610">
    <property type="entry name" value="PAC"/>
</dbReference>
<dbReference type="InterPro" id="IPR005467">
    <property type="entry name" value="His_kinase_dom"/>
</dbReference>
<dbReference type="Gene3D" id="1.10.287.130">
    <property type="match status" value="1"/>
</dbReference>
<feature type="domain" description="PAC" evidence="10">
    <location>
        <begin position="74"/>
        <end position="128"/>
    </location>
</feature>
<dbReference type="GO" id="GO:0004721">
    <property type="term" value="F:phosphoprotein phosphatase activity"/>
    <property type="evidence" value="ECO:0007669"/>
    <property type="project" value="TreeGrafter"/>
</dbReference>
<dbReference type="NCBIfam" id="TIGR00229">
    <property type="entry name" value="sensory_box"/>
    <property type="match status" value="1"/>
</dbReference>
<dbReference type="InterPro" id="IPR003594">
    <property type="entry name" value="HATPase_dom"/>
</dbReference>
<dbReference type="EC" id="2.7.13.3" evidence="2"/>
<dbReference type="InterPro" id="IPR000014">
    <property type="entry name" value="PAS"/>
</dbReference>
<dbReference type="PROSITE" id="PS50109">
    <property type="entry name" value="HIS_KIN"/>
    <property type="match status" value="1"/>
</dbReference>
<dbReference type="AlphaFoldDB" id="A0A1F5Z6Z2"/>